<sequence>MARPTAARRMARPITGHRTGRGRWVGWGLIGGGVALVPWICVLASTLPSTAQVSNWSAAWVGLDVMLAAGFLATGVLVTRQDPRQGPLAAATGALLLADAWFDVMTAAPGAERAVALALAVGAEVPLAALCACLALRTFPPDRTRPPRGER</sequence>
<dbReference type="EMBL" id="JBHTGP010000005">
    <property type="protein sequence ID" value="MFD0684890.1"/>
    <property type="molecule type" value="Genomic_DNA"/>
</dbReference>
<protein>
    <recommendedName>
        <fullName evidence="4">LPXTG cell wall anchor domain-containing protein</fullName>
    </recommendedName>
</protein>
<dbReference type="Proteomes" id="UP001597063">
    <property type="component" value="Unassembled WGS sequence"/>
</dbReference>
<evidence type="ECO:0000256" key="1">
    <source>
        <dbReference type="SAM" id="Phobius"/>
    </source>
</evidence>
<feature type="transmembrane region" description="Helical" evidence="1">
    <location>
        <begin position="86"/>
        <end position="102"/>
    </location>
</feature>
<feature type="transmembrane region" description="Helical" evidence="1">
    <location>
        <begin position="59"/>
        <end position="79"/>
    </location>
</feature>
<name>A0ABW2XH24_9ACTN</name>
<keyword evidence="1" id="KW-0472">Membrane</keyword>
<gene>
    <name evidence="2" type="ORF">ACFQZM_10300</name>
</gene>
<organism evidence="2 3">
    <name type="scientific">Actinomadura fibrosa</name>
    <dbReference type="NCBI Taxonomy" id="111802"/>
    <lineage>
        <taxon>Bacteria</taxon>
        <taxon>Bacillati</taxon>
        <taxon>Actinomycetota</taxon>
        <taxon>Actinomycetes</taxon>
        <taxon>Streptosporangiales</taxon>
        <taxon>Thermomonosporaceae</taxon>
        <taxon>Actinomadura</taxon>
    </lineage>
</organism>
<comment type="caution">
    <text evidence="2">The sequence shown here is derived from an EMBL/GenBank/DDBJ whole genome shotgun (WGS) entry which is preliminary data.</text>
</comment>
<proteinExistence type="predicted"/>
<evidence type="ECO:0000313" key="2">
    <source>
        <dbReference type="EMBL" id="MFD0684890.1"/>
    </source>
</evidence>
<feature type="transmembrane region" description="Helical" evidence="1">
    <location>
        <begin position="24"/>
        <end position="47"/>
    </location>
</feature>
<evidence type="ECO:0000313" key="3">
    <source>
        <dbReference type="Proteomes" id="UP001597063"/>
    </source>
</evidence>
<evidence type="ECO:0008006" key="4">
    <source>
        <dbReference type="Google" id="ProtNLM"/>
    </source>
</evidence>
<accession>A0ABW2XH24</accession>
<reference evidence="3" key="1">
    <citation type="journal article" date="2019" name="Int. J. Syst. Evol. Microbiol.">
        <title>The Global Catalogue of Microorganisms (GCM) 10K type strain sequencing project: providing services to taxonomists for standard genome sequencing and annotation.</title>
        <authorList>
            <consortium name="The Broad Institute Genomics Platform"/>
            <consortium name="The Broad Institute Genome Sequencing Center for Infectious Disease"/>
            <person name="Wu L."/>
            <person name="Ma J."/>
        </authorList>
    </citation>
    <scope>NUCLEOTIDE SEQUENCE [LARGE SCALE GENOMIC DNA]</scope>
    <source>
        <strain evidence="3">JCM 9371</strain>
    </source>
</reference>
<keyword evidence="1" id="KW-1133">Transmembrane helix</keyword>
<keyword evidence="3" id="KW-1185">Reference proteome</keyword>
<dbReference type="RefSeq" id="WP_242619442.1">
    <property type="nucleotide sequence ID" value="NZ_CAACUY010000103.1"/>
</dbReference>
<keyword evidence="1" id="KW-0812">Transmembrane</keyword>
<feature type="transmembrane region" description="Helical" evidence="1">
    <location>
        <begin position="114"/>
        <end position="136"/>
    </location>
</feature>